<dbReference type="NCBIfam" id="TIGR02860">
    <property type="entry name" value="spore_IV_B"/>
    <property type="match status" value="1"/>
</dbReference>
<dbReference type="Pfam" id="PF17820">
    <property type="entry name" value="PDZ_6"/>
    <property type="match status" value="1"/>
</dbReference>
<proteinExistence type="predicted"/>
<dbReference type="AlphaFoldDB" id="A0A1C6K068"/>
<dbReference type="Pfam" id="PF05580">
    <property type="entry name" value="Peptidase_S55"/>
    <property type="match status" value="1"/>
</dbReference>
<reference evidence="4" key="1">
    <citation type="submission" date="2015-09" db="EMBL/GenBank/DDBJ databases">
        <authorList>
            <consortium name="Pathogen Informatics"/>
        </authorList>
    </citation>
    <scope>NUCLEOTIDE SEQUENCE</scope>
    <source>
        <strain evidence="4">2789STDY5834896</strain>
    </source>
</reference>
<dbReference type="InterPro" id="IPR036034">
    <property type="entry name" value="PDZ_sf"/>
</dbReference>
<dbReference type="EC" id="3.4.21.116" evidence="4"/>
<feature type="domain" description="PDZ" evidence="2">
    <location>
        <begin position="111"/>
        <end position="199"/>
    </location>
</feature>
<evidence type="ECO:0000259" key="2">
    <source>
        <dbReference type="PROSITE" id="PS50106"/>
    </source>
</evidence>
<dbReference type="InterPro" id="IPR041489">
    <property type="entry name" value="PDZ_6"/>
</dbReference>
<organism evidence="4">
    <name type="scientific">uncultured Anaerotruncus sp</name>
    <dbReference type="NCBI Taxonomy" id="905011"/>
    <lineage>
        <taxon>Bacteria</taxon>
        <taxon>Bacillati</taxon>
        <taxon>Bacillota</taxon>
        <taxon>Clostridia</taxon>
        <taxon>Eubacteriales</taxon>
        <taxon>Oscillospiraceae</taxon>
        <taxon>Anaerotruncus</taxon>
        <taxon>environmental samples</taxon>
    </lineage>
</organism>
<name>A0A1C6K068_9FIRM</name>
<dbReference type="InterPro" id="IPR001478">
    <property type="entry name" value="PDZ"/>
</dbReference>
<evidence type="ECO:0000259" key="3">
    <source>
        <dbReference type="PROSITE" id="PS51494"/>
    </source>
</evidence>
<dbReference type="SUPFAM" id="SSF50156">
    <property type="entry name" value="PDZ domain-like"/>
    <property type="match status" value="1"/>
</dbReference>
<dbReference type="InterPro" id="IPR008763">
    <property type="entry name" value="Peptidase_S55"/>
</dbReference>
<keyword evidence="1" id="KW-0812">Transmembrane</keyword>
<dbReference type="SMART" id="SM00228">
    <property type="entry name" value="PDZ"/>
    <property type="match status" value="1"/>
</dbReference>
<keyword evidence="4" id="KW-0378">Hydrolase</keyword>
<evidence type="ECO:0000313" key="4">
    <source>
        <dbReference type="EMBL" id="SCJ87700.1"/>
    </source>
</evidence>
<dbReference type="GO" id="GO:0016787">
    <property type="term" value="F:hydrolase activity"/>
    <property type="evidence" value="ECO:0007669"/>
    <property type="project" value="UniProtKB-KW"/>
</dbReference>
<sequence>MLKKHRGEHEPRRPVKLPAMFHRRAGIKGWVQRLAAAALAVTMPLFGAVSYYQKTLPDSFYMQSADSAYFSGNELLHFSSGTGQKAAEASTGLNQNFFTDVNLFGVIPIKDVHVSVADKPQVVVSGEPFGVKMFTDGVVVVGISPVQTKSGSENPGEKAGLKVGDVIVQVNSQTVKSNDDLIALARTGDKLNIHYRRDGSDGYTSIQPVESKDGGYKIGIWVRDSTAGIGTMTFIDATRGVFAGLGHGISDSDTREIMPLENGEIVDAAISGVKKGKAGTPGELRGNFFNSSVLGSLKQNGETGVYGQYYRQAEGETLPIAYKQEVKAGAAQILTTIDGETPTLYDIEIEKVGLNDREKTRNMVIHITDGILLSKTGGIVQGMSGSPILQNGQLVGAVTHVLVNDPTRGYGIFAENMYDTARQIEGNAQ</sequence>
<dbReference type="PROSITE" id="PS51494">
    <property type="entry name" value="SPOIVB"/>
    <property type="match status" value="1"/>
</dbReference>
<keyword evidence="1" id="KW-1133">Transmembrane helix</keyword>
<dbReference type="EMBL" id="FMHG01000002">
    <property type="protein sequence ID" value="SCJ87700.1"/>
    <property type="molecule type" value="Genomic_DNA"/>
</dbReference>
<dbReference type="Gene3D" id="2.30.42.10">
    <property type="match status" value="1"/>
</dbReference>
<dbReference type="PROSITE" id="PS50106">
    <property type="entry name" value="PDZ"/>
    <property type="match status" value="1"/>
</dbReference>
<accession>A0A1C6K068</accession>
<feature type="transmembrane region" description="Helical" evidence="1">
    <location>
        <begin position="30"/>
        <end position="52"/>
    </location>
</feature>
<feature type="domain" description="Peptidase S55" evidence="3">
    <location>
        <begin position="200"/>
        <end position="429"/>
    </location>
</feature>
<keyword evidence="1" id="KW-0472">Membrane</keyword>
<protein>
    <submittedName>
        <fullName evidence="4">SpoIVB peptidase</fullName>
        <ecNumber evidence="4">3.4.21.116</ecNumber>
    </submittedName>
</protein>
<evidence type="ECO:0000256" key="1">
    <source>
        <dbReference type="SAM" id="Phobius"/>
    </source>
</evidence>
<dbReference type="SUPFAM" id="SSF50494">
    <property type="entry name" value="Trypsin-like serine proteases"/>
    <property type="match status" value="1"/>
</dbReference>
<dbReference type="InterPro" id="IPR014219">
    <property type="entry name" value="SpoIVB"/>
</dbReference>
<gene>
    <name evidence="4" type="primary">spoIVB</name>
    <name evidence="4" type="ORF">SAMEA3545359_02489</name>
</gene>
<dbReference type="InterPro" id="IPR009003">
    <property type="entry name" value="Peptidase_S1_PA"/>
</dbReference>